<dbReference type="InterPro" id="IPR029063">
    <property type="entry name" value="SAM-dependent_MTases_sf"/>
</dbReference>
<dbReference type="GO" id="GO:0009007">
    <property type="term" value="F:site-specific DNA-methyltransferase (adenine-specific) activity"/>
    <property type="evidence" value="ECO:0007669"/>
    <property type="project" value="UniProtKB-EC"/>
</dbReference>
<feature type="binding site" evidence="7">
    <location>
        <position position="183"/>
    </location>
    <ligand>
        <name>S-adenosyl-L-methionine</name>
        <dbReference type="ChEBI" id="CHEBI:59789"/>
    </ligand>
</feature>
<name>A0A3E0IL20_9STAP</name>
<dbReference type="InterPro" id="IPR023095">
    <property type="entry name" value="Ade_MeTrfase_dom_2"/>
</dbReference>
<dbReference type="GO" id="GO:0043565">
    <property type="term" value="F:sequence-specific DNA binding"/>
    <property type="evidence" value="ECO:0007669"/>
    <property type="project" value="TreeGrafter"/>
</dbReference>
<feature type="binding site" evidence="7">
    <location>
        <position position="52"/>
    </location>
    <ligand>
        <name>S-adenosyl-L-methionine</name>
        <dbReference type="ChEBI" id="CHEBI:59789"/>
    </ligand>
</feature>
<evidence type="ECO:0000313" key="8">
    <source>
        <dbReference type="EMBL" id="REH89675.1"/>
    </source>
</evidence>
<dbReference type="EMBL" id="QKXQ01000667">
    <property type="protein sequence ID" value="REH89675.1"/>
    <property type="molecule type" value="Genomic_DNA"/>
</dbReference>
<dbReference type="Gene3D" id="3.40.50.150">
    <property type="entry name" value="Vaccinia Virus protein VP39"/>
    <property type="match status" value="1"/>
</dbReference>
<dbReference type="EC" id="2.1.1.72" evidence="2"/>
<dbReference type="SUPFAM" id="SSF53335">
    <property type="entry name" value="S-adenosyl-L-methionine-dependent methyltransferases"/>
    <property type="match status" value="1"/>
</dbReference>
<evidence type="ECO:0000256" key="2">
    <source>
        <dbReference type="ARBA" id="ARBA00011900"/>
    </source>
</evidence>
<keyword evidence="3 8" id="KW-0489">Methyltransferase</keyword>
<dbReference type="PANTHER" id="PTHR30481">
    <property type="entry name" value="DNA ADENINE METHYLASE"/>
    <property type="match status" value="1"/>
</dbReference>
<dbReference type="PIRSF" id="PIRSF000398">
    <property type="entry name" value="M_m6A_EcoRV"/>
    <property type="match status" value="1"/>
</dbReference>
<dbReference type="Gene3D" id="1.10.1020.10">
    <property type="entry name" value="Adenine-specific Methyltransferase, Domain 2"/>
    <property type="match status" value="1"/>
</dbReference>
<feature type="binding site" evidence="7">
    <location>
        <position position="11"/>
    </location>
    <ligand>
        <name>S-adenosyl-L-methionine</name>
        <dbReference type="ChEBI" id="CHEBI:59789"/>
    </ligand>
</feature>
<dbReference type="GO" id="GO:1904047">
    <property type="term" value="F:S-adenosyl-L-methionine binding"/>
    <property type="evidence" value="ECO:0007669"/>
    <property type="project" value="TreeGrafter"/>
</dbReference>
<dbReference type="OrthoDB" id="9805629at2"/>
<gene>
    <name evidence="8" type="ORF">DOS83_13090</name>
</gene>
<organism evidence="8 9">
    <name type="scientific">Staphylococcus felis</name>
    <dbReference type="NCBI Taxonomy" id="46127"/>
    <lineage>
        <taxon>Bacteria</taxon>
        <taxon>Bacillati</taxon>
        <taxon>Bacillota</taxon>
        <taxon>Bacilli</taxon>
        <taxon>Bacillales</taxon>
        <taxon>Staphylococcaceae</taxon>
        <taxon>Staphylococcus</taxon>
    </lineage>
</organism>
<comment type="catalytic activity">
    <reaction evidence="6">
        <text>a 2'-deoxyadenosine in DNA + S-adenosyl-L-methionine = an N(6)-methyl-2'-deoxyadenosine in DNA + S-adenosyl-L-homocysteine + H(+)</text>
        <dbReference type="Rhea" id="RHEA:15197"/>
        <dbReference type="Rhea" id="RHEA-COMP:12418"/>
        <dbReference type="Rhea" id="RHEA-COMP:12419"/>
        <dbReference type="ChEBI" id="CHEBI:15378"/>
        <dbReference type="ChEBI" id="CHEBI:57856"/>
        <dbReference type="ChEBI" id="CHEBI:59789"/>
        <dbReference type="ChEBI" id="CHEBI:90615"/>
        <dbReference type="ChEBI" id="CHEBI:90616"/>
        <dbReference type="EC" id="2.1.1.72"/>
    </reaction>
</comment>
<evidence type="ECO:0000256" key="5">
    <source>
        <dbReference type="ARBA" id="ARBA00022691"/>
    </source>
</evidence>
<evidence type="ECO:0000313" key="9">
    <source>
        <dbReference type="Proteomes" id="UP000256562"/>
    </source>
</evidence>
<dbReference type="AlphaFoldDB" id="A0A3E0IL20"/>
<dbReference type="RefSeq" id="WP_116095327.1">
    <property type="nucleotide sequence ID" value="NZ_QKXN01000014.1"/>
</dbReference>
<evidence type="ECO:0000256" key="4">
    <source>
        <dbReference type="ARBA" id="ARBA00022679"/>
    </source>
</evidence>
<keyword evidence="5" id="KW-0949">S-adenosyl-L-methionine</keyword>
<feature type="binding site" evidence="7">
    <location>
        <position position="7"/>
    </location>
    <ligand>
        <name>S-adenosyl-L-methionine</name>
        <dbReference type="ChEBI" id="CHEBI:59789"/>
    </ligand>
</feature>
<comment type="caution">
    <text evidence="8">The sequence shown here is derived from an EMBL/GenBank/DDBJ whole genome shotgun (WGS) entry which is preliminary data.</text>
</comment>
<accession>A0A3E0IL20</accession>
<dbReference type="PRINTS" id="PR00505">
    <property type="entry name" value="D12N6MTFRASE"/>
</dbReference>
<proteinExistence type="inferred from homology"/>
<comment type="similarity">
    <text evidence="1">Belongs to the N(4)/N(6)-methyltransferase family.</text>
</comment>
<protein>
    <recommendedName>
        <fullName evidence="2">site-specific DNA-methyltransferase (adenine-specific)</fullName>
        <ecNumber evidence="2">2.1.1.72</ecNumber>
    </recommendedName>
</protein>
<dbReference type="InterPro" id="IPR012263">
    <property type="entry name" value="M_m6A_EcoRV"/>
</dbReference>
<evidence type="ECO:0000256" key="1">
    <source>
        <dbReference type="ARBA" id="ARBA00006594"/>
    </source>
</evidence>
<dbReference type="InterPro" id="IPR012327">
    <property type="entry name" value="MeTrfase_D12"/>
</dbReference>
<dbReference type="PANTHER" id="PTHR30481:SF3">
    <property type="entry name" value="DNA ADENINE METHYLASE"/>
    <property type="match status" value="1"/>
</dbReference>
<dbReference type="GO" id="GO:0032259">
    <property type="term" value="P:methylation"/>
    <property type="evidence" value="ECO:0007669"/>
    <property type="project" value="UniProtKB-KW"/>
</dbReference>
<dbReference type="GO" id="GO:0009307">
    <property type="term" value="P:DNA restriction-modification system"/>
    <property type="evidence" value="ECO:0007669"/>
    <property type="project" value="InterPro"/>
</dbReference>
<dbReference type="NCBIfam" id="TIGR00571">
    <property type="entry name" value="dam"/>
    <property type="match status" value="1"/>
</dbReference>
<keyword evidence="4" id="KW-0808">Transferase</keyword>
<dbReference type="Pfam" id="PF02086">
    <property type="entry name" value="MethyltransfD12"/>
    <property type="match status" value="1"/>
</dbReference>
<evidence type="ECO:0000256" key="6">
    <source>
        <dbReference type="ARBA" id="ARBA00047942"/>
    </source>
</evidence>
<reference evidence="8 9" key="1">
    <citation type="journal article" date="2018" name="Vet. Microbiol.">
        <title>Characterisation of Staphylococcus felis isolated from cats using whole genome sequencing.</title>
        <authorList>
            <person name="Worthing K."/>
            <person name="Pang S."/>
            <person name="Trott D.J."/>
            <person name="Abraham S."/>
            <person name="Coombs G.W."/>
            <person name="Jordan D."/>
            <person name="McIntyre L."/>
            <person name="Davies M.R."/>
            <person name="Norris J."/>
        </authorList>
    </citation>
    <scope>NUCLEOTIDE SEQUENCE [LARGE SCALE GENOMIC DNA]</scope>
    <source>
        <strain evidence="8 9">F9</strain>
    </source>
</reference>
<sequence length="269" mass="31291">MNPFVKWAGGKRQFLNKIIENAPTTFNHYYEPFVGGGAVFFGLKHKPSTINDINSHLIHTYKTIKSEPDSLLNIIDKYDEIPLNDEKYKEFRNLYNQHIVNNMYNIETAALFIYINKHAFNGLFRVNSKGLYNVPWNKKELVKSYNRENIMEISKFLQDVNILNMDFADSLKNVKKGDFVFFDSPYAPLNATSFTSYDKSGFKLVDHIRLADLFKKLSDEGIACMLTNHNTELIRELYADFKQEEINVRRSINSDATKRVGKELIITNY</sequence>
<dbReference type="Proteomes" id="UP000256562">
    <property type="component" value="Unassembled WGS sequence"/>
</dbReference>
<evidence type="ECO:0000256" key="3">
    <source>
        <dbReference type="ARBA" id="ARBA00022603"/>
    </source>
</evidence>
<evidence type="ECO:0000256" key="7">
    <source>
        <dbReference type="PIRSR" id="PIRSR000398-1"/>
    </source>
</evidence>
<dbReference type="GO" id="GO:0006298">
    <property type="term" value="P:mismatch repair"/>
    <property type="evidence" value="ECO:0007669"/>
    <property type="project" value="TreeGrafter"/>
</dbReference>